<dbReference type="Gene3D" id="3.40.50.2000">
    <property type="entry name" value="Glycogen Phosphorylase B"/>
    <property type="match status" value="1"/>
</dbReference>
<dbReference type="EC" id="2.4.99.12" evidence="3 10"/>
<name>A0A0B5E0H2_9RHOB</name>
<protein>
    <recommendedName>
        <fullName evidence="4 10">3-deoxy-D-manno-octulosonic acid transferase</fullName>
        <shortName evidence="10">Kdo transferase</shortName>
        <ecNumber evidence="3 10">2.4.99.12</ecNumber>
    </recommendedName>
    <alternativeName>
        <fullName evidence="6 10">Lipid IV(A) 3-deoxy-D-manno-octulosonic acid transferase</fullName>
    </alternativeName>
</protein>
<dbReference type="GO" id="GO:0009244">
    <property type="term" value="P:lipopolysaccharide core region biosynthetic process"/>
    <property type="evidence" value="ECO:0007669"/>
    <property type="project" value="UniProtKB-UniRule"/>
</dbReference>
<dbReference type="UniPathway" id="UPA00958"/>
<dbReference type="PANTHER" id="PTHR42755">
    <property type="entry name" value="3-DEOXY-MANNO-OCTULOSONATE CYTIDYLYLTRANSFERASE"/>
    <property type="match status" value="1"/>
</dbReference>
<evidence type="ECO:0000256" key="6">
    <source>
        <dbReference type="ARBA" id="ARBA00031445"/>
    </source>
</evidence>
<evidence type="ECO:0000256" key="4">
    <source>
        <dbReference type="ARBA" id="ARBA00019077"/>
    </source>
</evidence>
<dbReference type="AlphaFoldDB" id="A0A0B5E0H2"/>
<keyword evidence="10" id="KW-0472">Membrane</keyword>
<dbReference type="OrthoDB" id="9789797at2"/>
<keyword evidence="10" id="KW-0448">Lipopolysaccharide biosynthesis</keyword>
<dbReference type="EMBL" id="CP004393">
    <property type="protein sequence ID" value="AJE45967.1"/>
    <property type="molecule type" value="Genomic_DNA"/>
</dbReference>
<dbReference type="Proteomes" id="UP000031521">
    <property type="component" value="Chromosome"/>
</dbReference>
<dbReference type="GO" id="GO:0005886">
    <property type="term" value="C:plasma membrane"/>
    <property type="evidence" value="ECO:0007669"/>
    <property type="project" value="UniProtKB-SubCell"/>
</dbReference>
<feature type="active site" description="Proton acceptor" evidence="8">
    <location>
        <position position="61"/>
    </location>
</feature>
<dbReference type="InterPro" id="IPR039901">
    <property type="entry name" value="Kdotransferase"/>
</dbReference>
<reference evidence="12 13" key="1">
    <citation type="journal article" date="2014" name="Int. J. Syst. Evol. Microbiol.">
        <title>Celeribacter indicus sp. nov., a polycyclic aromatic hydrocarbon-degrading bacterium from deep-sea sediment and reclassification of Huaishuia halophila as Celeribacter halophilus comb. nov.</title>
        <authorList>
            <person name="Lai Q."/>
            <person name="Cao J."/>
            <person name="Yuan J."/>
            <person name="Li F."/>
            <person name="Shao Z."/>
        </authorList>
    </citation>
    <scope>NUCLEOTIDE SEQUENCE [LARGE SCALE GENOMIC DNA]</scope>
    <source>
        <strain evidence="12">P73</strain>
    </source>
</reference>
<comment type="subcellular location">
    <subcellularLocation>
        <location evidence="10">Cell membrane</location>
    </subcellularLocation>
</comment>
<evidence type="ECO:0000256" key="9">
    <source>
        <dbReference type="PIRSR" id="PIRSR639901-2"/>
    </source>
</evidence>
<dbReference type="RefSeq" id="WP_052453070.1">
    <property type="nucleotide sequence ID" value="NZ_CP004393.1"/>
</dbReference>
<dbReference type="SUPFAM" id="SSF53756">
    <property type="entry name" value="UDP-Glycosyltransferase/glycogen phosphorylase"/>
    <property type="match status" value="1"/>
</dbReference>
<feature type="site" description="Transition state stabilizer" evidence="9">
    <location>
        <position position="131"/>
    </location>
</feature>
<dbReference type="InterPro" id="IPR038107">
    <property type="entry name" value="Glycos_transf_N_sf"/>
</dbReference>
<comment type="similarity">
    <text evidence="10">Belongs to the glycosyltransferase group 1 family.</text>
</comment>
<sequence length="435" mass="46770">MLLYRLLLTALSPVFALVFLRQILRGRERLPDLGERLGAGLVTRPSGAGPLLWVHGASNGELTAARALIEEALARAPSLEILVTANTVSARRMVRGWGLPRVSVRLAPLDLRPVLDRFLDATTPAALVSIENEIWPNRFALLARRGIPVVVAGARMSERTARRWLRMMPVLGATTRQTVAAITRLAAQDTASEQRLLQLGLPARALLPRMNLKSTVEIGNGTGAGEAEARGLSGVFLRDRTILAASTHAGEERIVLEAFDRVLKSDPQARLILAPRHPARAEAVAEELRRSGLAFARRGRGEAPERAPVYLADTLGEMPLWYRLAGICFVGGSLVARGGHTPFEPVQFGAAVLHGPHVANHQAAYRALDAAGGARPVHGLDDLAAALDVLVTRPEEARTMAEAGRAALAALRDSAVQQEAFWSVLAEVPGLEALR</sequence>
<keyword evidence="5 10" id="KW-0808">Transferase</keyword>
<comment type="catalytic activity">
    <reaction evidence="7 10">
        <text>lipid IVA (E. coli) + CMP-3-deoxy-beta-D-manno-octulosonate = alpha-Kdo-(2-&gt;6)-lipid IVA (E. coli) + CMP + H(+)</text>
        <dbReference type="Rhea" id="RHEA:28066"/>
        <dbReference type="ChEBI" id="CHEBI:15378"/>
        <dbReference type="ChEBI" id="CHEBI:58603"/>
        <dbReference type="ChEBI" id="CHEBI:60364"/>
        <dbReference type="ChEBI" id="CHEBI:60377"/>
        <dbReference type="ChEBI" id="CHEBI:85987"/>
        <dbReference type="EC" id="2.4.99.12"/>
    </reaction>
</comment>
<dbReference type="STRING" id="1208324.P73_1252"/>
<dbReference type="GO" id="GO:0043842">
    <property type="term" value="F:Kdo transferase activity"/>
    <property type="evidence" value="ECO:0007669"/>
    <property type="project" value="UniProtKB-EC"/>
</dbReference>
<organism evidence="12 13">
    <name type="scientific">Celeribacter indicus</name>
    <dbReference type="NCBI Taxonomy" id="1208324"/>
    <lineage>
        <taxon>Bacteria</taxon>
        <taxon>Pseudomonadati</taxon>
        <taxon>Pseudomonadota</taxon>
        <taxon>Alphaproteobacteria</taxon>
        <taxon>Rhodobacterales</taxon>
        <taxon>Roseobacteraceae</taxon>
        <taxon>Celeribacter</taxon>
    </lineage>
</organism>
<dbReference type="GO" id="GO:0009245">
    <property type="term" value="P:lipid A biosynthetic process"/>
    <property type="evidence" value="ECO:0007669"/>
    <property type="project" value="TreeGrafter"/>
</dbReference>
<dbReference type="PANTHER" id="PTHR42755:SF1">
    <property type="entry name" value="3-DEOXY-D-MANNO-OCTULOSONIC ACID TRANSFERASE, MITOCHONDRIAL-RELATED"/>
    <property type="match status" value="1"/>
</dbReference>
<keyword evidence="13" id="KW-1185">Reference proteome</keyword>
<evidence type="ECO:0000256" key="1">
    <source>
        <dbReference type="ARBA" id="ARBA00003394"/>
    </source>
</evidence>
<evidence type="ECO:0000256" key="3">
    <source>
        <dbReference type="ARBA" id="ARBA00012621"/>
    </source>
</evidence>
<proteinExistence type="inferred from homology"/>
<evidence type="ECO:0000313" key="12">
    <source>
        <dbReference type="EMBL" id="AJE45967.1"/>
    </source>
</evidence>
<dbReference type="InterPro" id="IPR007507">
    <property type="entry name" value="Glycos_transf_N"/>
</dbReference>
<feature type="site" description="Transition state stabilizer" evidence="9">
    <location>
        <position position="213"/>
    </location>
</feature>
<gene>
    <name evidence="12" type="ORF">P73_1252</name>
</gene>
<dbReference type="KEGG" id="cid:P73_1252"/>
<evidence type="ECO:0000256" key="7">
    <source>
        <dbReference type="ARBA" id="ARBA00049183"/>
    </source>
</evidence>
<evidence type="ECO:0000259" key="11">
    <source>
        <dbReference type="Pfam" id="PF04413"/>
    </source>
</evidence>
<evidence type="ECO:0000256" key="10">
    <source>
        <dbReference type="RuleBase" id="RU365103"/>
    </source>
</evidence>
<dbReference type="Pfam" id="PF04413">
    <property type="entry name" value="Glycos_transf_N"/>
    <property type="match status" value="1"/>
</dbReference>
<keyword evidence="10" id="KW-1003">Cell membrane</keyword>
<evidence type="ECO:0000256" key="5">
    <source>
        <dbReference type="ARBA" id="ARBA00022679"/>
    </source>
</evidence>
<evidence type="ECO:0000256" key="2">
    <source>
        <dbReference type="ARBA" id="ARBA00004713"/>
    </source>
</evidence>
<feature type="domain" description="3-deoxy-D-manno-octulosonic-acid transferase N-terminal" evidence="11">
    <location>
        <begin position="33"/>
        <end position="213"/>
    </location>
</feature>
<dbReference type="Gene3D" id="3.40.50.11720">
    <property type="entry name" value="3-Deoxy-D-manno-octulosonic-acid transferase, N-terminal domain"/>
    <property type="match status" value="1"/>
</dbReference>
<evidence type="ECO:0000256" key="8">
    <source>
        <dbReference type="PIRSR" id="PIRSR639901-1"/>
    </source>
</evidence>
<comment type="function">
    <text evidence="1 10">Involved in lipopolysaccharide (LPS) biosynthesis. Catalyzes the transfer of 3-deoxy-D-manno-octulosonate (Kdo) residue(s) from CMP-Kdo to lipid IV(A), the tetraacyldisaccharide-1,4'-bisphosphate precursor of lipid A.</text>
</comment>
<comment type="pathway">
    <text evidence="2 10">Bacterial outer membrane biogenesis; LPS core biosynthesis.</text>
</comment>
<evidence type="ECO:0000313" key="13">
    <source>
        <dbReference type="Proteomes" id="UP000031521"/>
    </source>
</evidence>
<dbReference type="HOGENOM" id="CLU_036146_2_0_5"/>
<accession>A0A0B5E0H2</accession>